<keyword evidence="2" id="KW-1185">Reference proteome</keyword>
<name>A0A811KY66_9BILA</name>
<dbReference type="Proteomes" id="UP000783686">
    <property type="component" value="Unassembled WGS sequence"/>
</dbReference>
<evidence type="ECO:0000313" key="1">
    <source>
        <dbReference type="EMBL" id="CAD5220780.1"/>
    </source>
</evidence>
<sequence>MVKMAVASSLNRAPNSKHFNFDIKKFEEYEYETAVRLMLKVKAKKLLKNSDETTRRLYEICSRNAKIIPDLAKCVVDLMDHRDRLYEVEFQNEVGFQNEDNPILMFIDSLRNGMSRKQVYRKGKWGSESWENDVNGRYKREVKEVRRIDEKVKVFKTRKLGIVAKKVKILKSKEIGKEDQKMKGMKNKKDDTEGHGEDFDKLRTIKDTHVIYDENFVATDYKSSTQTHQQRRKRRIDTYSSSRSIQILKSKVLYYKEPERQYYKKPKVLDYKGPKVPYYEDNIRSMLNNKKDNITMTYIKEPKHIEPSSEGKTSSLSYNNQALRNQNHTQPKSSTSKSILENYDKYVQLAKKRRKFLKLTHQPEKPQKSRKKSYNSMATHLCQKIKLRFCLKMNYMEMARERTYIKIEGGSDTL</sequence>
<comment type="caution">
    <text evidence="1">The sequence shown here is derived from an EMBL/GenBank/DDBJ whole genome shotgun (WGS) entry which is preliminary data.</text>
</comment>
<accession>A0A811KY66</accession>
<protein>
    <submittedName>
        <fullName evidence="1">Uncharacterized protein</fullName>
    </submittedName>
</protein>
<reference evidence="1" key="1">
    <citation type="submission" date="2020-09" db="EMBL/GenBank/DDBJ databases">
        <authorList>
            <person name="Kikuchi T."/>
        </authorList>
    </citation>
    <scope>NUCLEOTIDE SEQUENCE</scope>
    <source>
        <strain evidence="1">SH1</strain>
    </source>
</reference>
<dbReference type="Proteomes" id="UP000614601">
    <property type="component" value="Unassembled WGS sequence"/>
</dbReference>
<organism evidence="1 2">
    <name type="scientific">Bursaphelenchus okinawaensis</name>
    <dbReference type="NCBI Taxonomy" id="465554"/>
    <lineage>
        <taxon>Eukaryota</taxon>
        <taxon>Metazoa</taxon>
        <taxon>Ecdysozoa</taxon>
        <taxon>Nematoda</taxon>
        <taxon>Chromadorea</taxon>
        <taxon>Rhabditida</taxon>
        <taxon>Tylenchina</taxon>
        <taxon>Tylenchomorpha</taxon>
        <taxon>Aphelenchoidea</taxon>
        <taxon>Aphelenchoididae</taxon>
        <taxon>Bursaphelenchus</taxon>
    </lineage>
</organism>
<evidence type="ECO:0000313" key="2">
    <source>
        <dbReference type="Proteomes" id="UP000614601"/>
    </source>
</evidence>
<dbReference type="EMBL" id="CAJFCW020000004">
    <property type="protein sequence ID" value="CAG9114136.1"/>
    <property type="molecule type" value="Genomic_DNA"/>
</dbReference>
<gene>
    <name evidence="1" type="ORF">BOKJ2_LOCUS9115</name>
</gene>
<dbReference type="EMBL" id="CAJFDH010000004">
    <property type="protein sequence ID" value="CAD5220780.1"/>
    <property type="molecule type" value="Genomic_DNA"/>
</dbReference>
<proteinExistence type="predicted"/>
<dbReference type="AlphaFoldDB" id="A0A811KY66"/>